<organism evidence="5 6">
    <name type="scientific">Rubrivivax rivuli</name>
    <dbReference type="NCBI Taxonomy" id="1862385"/>
    <lineage>
        <taxon>Bacteria</taxon>
        <taxon>Pseudomonadati</taxon>
        <taxon>Pseudomonadota</taxon>
        <taxon>Betaproteobacteria</taxon>
        <taxon>Burkholderiales</taxon>
        <taxon>Sphaerotilaceae</taxon>
        <taxon>Rubrivivax</taxon>
    </lineage>
</organism>
<dbReference type="InterPro" id="IPR036249">
    <property type="entry name" value="Thioredoxin-like_sf"/>
</dbReference>
<feature type="region of interest" description="Disordered" evidence="1">
    <location>
        <begin position="152"/>
        <end position="201"/>
    </location>
</feature>
<evidence type="ECO:0000313" key="6">
    <source>
        <dbReference type="Proteomes" id="UP000285575"/>
    </source>
</evidence>
<dbReference type="SUPFAM" id="SSF52833">
    <property type="entry name" value="Thioredoxin-like"/>
    <property type="match status" value="1"/>
</dbReference>
<keyword evidence="6" id="KW-1185">Reference proteome</keyword>
<feature type="domain" description="DUF4124" evidence="4">
    <location>
        <begin position="7"/>
        <end position="55"/>
    </location>
</feature>
<dbReference type="Pfam" id="PF00462">
    <property type="entry name" value="Glutaredoxin"/>
    <property type="match status" value="1"/>
</dbReference>
<sequence length="201" mass="21118">MKLSLFAVLALATAPALAQYKVVAPDGSVTYTDRPPPAAANVSVTAIGRNAPPSASGGDPSLPLELRQAAARYPVTLYTAADCPPCDSGRKLLQQRGIPYSERRVTSDEDAQALERLVGGRTVPSLTIGAQPLRGFNDSDWSGFLDAAGYPKESKLPRNWPTPTATPLVERAAAATPAPARAPAQPEIRSPEPPPANAPRF</sequence>
<dbReference type="OrthoDB" id="8794394at2"/>
<dbReference type="CDD" id="cd02976">
    <property type="entry name" value="NrdH"/>
    <property type="match status" value="1"/>
</dbReference>
<proteinExistence type="predicted"/>
<dbReference type="Gene3D" id="3.40.30.10">
    <property type="entry name" value="Glutaredoxin"/>
    <property type="match status" value="1"/>
</dbReference>
<dbReference type="InterPro" id="IPR025392">
    <property type="entry name" value="DUF4124"/>
</dbReference>
<accession>A0A437RH19</accession>
<gene>
    <name evidence="5" type="ORF">EOE66_09305</name>
</gene>
<evidence type="ECO:0000256" key="1">
    <source>
        <dbReference type="SAM" id="MobiDB-lite"/>
    </source>
</evidence>
<feature type="domain" description="Glutaredoxin" evidence="3">
    <location>
        <begin position="75"/>
        <end position="129"/>
    </location>
</feature>
<dbReference type="Proteomes" id="UP000285575">
    <property type="component" value="Unassembled WGS sequence"/>
</dbReference>
<evidence type="ECO:0000259" key="4">
    <source>
        <dbReference type="Pfam" id="PF13511"/>
    </source>
</evidence>
<feature type="compositionally biased region" description="Pro residues" evidence="1">
    <location>
        <begin position="191"/>
        <end position="201"/>
    </location>
</feature>
<reference evidence="5 6" key="1">
    <citation type="submission" date="2019-01" db="EMBL/GenBank/DDBJ databases">
        <authorList>
            <person name="Chen W.-M."/>
        </authorList>
    </citation>
    <scope>NUCLEOTIDE SEQUENCE [LARGE SCALE GENOMIC DNA]</scope>
    <source>
        <strain evidence="5 6">KYPY4</strain>
    </source>
</reference>
<comment type="caution">
    <text evidence="5">The sequence shown here is derived from an EMBL/GenBank/DDBJ whole genome shotgun (WGS) entry which is preliminary data.</text>
</comment>
<feature type="chain" id="PRO_5019505634" evidence="2">
    <location>
        <begin position="19"/>
        <end position="201"/>
    </location>
</feature>
<keyword evidence="2" id="KW-0732">Signal</keyword>
<name>A0A437RH19_9BURK</name>
<dbReference type="EMBL" id="SACR01000003">
    <property type="protein sequence ID" value="RVU46061.1"/>
    <property type="molecule type" value="Genomic_DNA"/>
</dbReference>
<protein>
    <submittedName>
        <fullName evidence="5">Glutaredoxin family protein</fullName>
    </submittedName>
</protein>
<feature type="signal peptide" evidence="2">
    <location>
        <begin position="1"/>
        <end position="18"/>
    </location>
</feature>
<evidence type="ECO:0000259" key="3">
    <source>
        <dbReference type="Pfam" id="PF00462"/>
    </source>
</evidence>
<dbReference type="RefSeq" id="WP_128228429.1">
    <property type="nucleotide sequence ID" value="NZ_SACR01000003.1"/>
</dbReference>
<dbReference type="AlphaFoldDB" id="A0A437RH19"/>
<dbReference type="InterPro" id="IPR002109">
    <property type="entry name" value="Glutaredoxin"/>
</dbReference>
<feature type="compositionally biased region" description="Low complexity" evidence="1">
    <location>
        <begin position="172"/>
        <end position="186"/>
    </location>
</feature>
<evidence type="ECO:0000256" key="2">
    <source>
        <dbReference type="SAM" id="SignalP"/>
    </source>
</evidence>
<dbReference type="Pfam" id="PF13511">
    <property type="entry name" value="DUF4124"/>
    <property type="match status" value="1"/>
</dbReference>
<evidence type="ECO:0000313" key="5">
    <source>
        <dbReference type="EMBL" id="RVU46061.1"/>
    </source>
</evidence>
<dbReference type="PROSITE" id="PS51354">
    <property type="entry name" value="GLUTAREDOXIN_2"/>
    <property type="match status" value="1"/>
</dbReference>